<organism evidence="1 2">
    <name type="scientific">Aquipseudomonas alcaligenes (strain ATCC 14909 / DSM 50342 / CCUG 1425 / JCM 20561 / NBRC 14159 / NCIMB 9945 / NCTC 10367 / 1577)</name>
    <name type="common">Pseudomonas alcaligenes</name>
    <dbReference type="NCBI Taxonomy" id="1215092"/>
    <lineage>
        <taxon>Bacteria</taxon>
        <taxon>Pseudomonadati</taxon>
        <taxon>Pseudomonadota</taxon>
        <taxon>Gammaproteobacteria</taxon>
        <taxon>Pseudomonadales</taxon>
        <taxon>Pseudomonadaceae</taxon>
        <taxon>Aquipseudomonas</taxon>
    </lineage>
</organism>
<dbReference type="OrthoDB" id="9988363at2"/>
<name>U3B701_AQUA1</name>
<gene>
    <name evidence="1" type="ORF">PA6_014_00460</name>
</gene>
<evidence type="ECO:0000313" key="2">
    <source>
        <dbReference type="Proteomes" id="UP000016560"/>
    </source>
</evidence>
<proteinExistence type="predicted"/>
<comment type="caution">
    <text evidence="1">The sequence shown here is derived from an EMBL/GenBank/DDBJ whole genome shotgun (WGS) entry which is preliminary data.</text>
</comment>
<dbReference type="RefSeq" id="WP_021700760.1">
    <property type="nucleotide sequence ID" value="NZ_BATI01000014.1"/>
</dbReference>
<protein>
    <submittedName>
        <fullName evidence="1">Uncharacterized protein</fullName>
    </submittedName>
</protein>
<dbReference type="AlphaFoldDB" id="U3B701"/>
<reference evidence="1" key="1">
    <citation type="submission" date="2024-09" db="EMBL/GenBank/DDBJ databases">
        <title>Whole genome shotgun sequence of Pseudomonas alcaligenes NBRC 14159.</title>
        <authorList>
            <person name="Yoshida I."/>
            <person name="Hosoyama A."/>
            <person name="Tsuchikane K."/>
            <person name="Noguchi M."/>
            <person name="Hirakata S."/>
            <person name="Ando Y."/>
            <person name="Ohji S."/>
            <person name="Yamazoe A."/>
            <person name="Yamazaki S."/>
            <person name="Fujita N."/>
        </authorList>
    </citation>
    <scope>NUCLEOTIDE SEQUENCE</scope>
    <source>
        <strain evidence="1">NBRC 14159</strain>
    </source>
</reference>
<evidence type="ECO:0000313" key="1">
    <source>
        <dbReference type="EMBL" id="GAD62673.1"/>
    </source>
</evidence>
<keyword evidence="2" id="KW-1185">Reference proteome</keyword>
<sequence length="115" mass="13028">MSPAIQLLLIQIMQLGAMLAANPRYQVFTYASGHIQQIEVLIYPAGAVWRESHPRPKPIARAMAYWEGYCTPLDPQEMHAAEQTRLQRELEFMRAALHAYLPADHTDITDLPEAA</sequence>
<accession>U3B701</accession>
<dbReference type="EMBL" id="BATI01000014">
    <property type="protein sequence ID" value="GAD62673.1"/>
    <property type="molecule type" value="Genomic_DNA"/>
</dbReference>
<dbReference type="Proteomes" id="UP000016560">
    <property type="component" value="Unassembled WGS sequence"/>
</dbReference>